<evidence type="ECO:0000313" key="2">
    <source>
        <dbReference type="Proteomes" id="UP000717996"/>
    </source>
</evidence>
<evidence type="ECO:0000313" key="1">
    <source>
        <dbReference type="EMBL" id="KAG1531533.1"/>
    </source>
</evidence>
<sequence>MVFCIDKLSLSTLITKFIPVDSKPWMQRIMCCDFWAKNCYLVSKPSLSCEEVDANVSSLQAPSMFLIEQSPTLYGHSHPEHSTVRMLYRLAMECTEFETQQREDLVRVVDVICTNNEKLWNKVGASLVNVPGTLEAKKIVSRAL</sequence>
<name>A0A9P6XSY0_RHIOR</name>
<comment type="caution">
    <text evidence="1">The sequence shown here is derived from an EMBL/GenBank/DDBJ whole genome shotgun (WGS) entry which is preliminary data.</text>
</comment>
<reference evidence="1" key="1">
    <citation type="journal article" date="2020" name="Microb. Genom.">
        <title>Genetic diversity of clinical and environmental Mucorales isolates obtained from an investigation of mucormycosis cases among solid organ transplant recipients.</title>
        <authorList>
            <person name="Nguyen M.H."/>
            <person name="Kaul D."/>
            <person name="Muto C."/>
            <person name="Cheng S.J."/>
            <person name="Richter R.A."/>
            <person name="Bruno V.M."/>
            <person name="Liu G."/>
            <person name="Beyhan S."/>
            <person name="Sundermann A.J."/>
            <person name="Mounaud S."/>
            <person name="Pasculle A.W."/>
            <person name="Nierman W.C."/>
            <person name="Driscoll E."/>
            <person name="Cumbie R."/>
            <person name="Clancy C.J."/>
            <person name="Dupont C.L."/>
        </authorList>
    </citation>
    <scope>NUCLEOTIDE SEQUENCE</scope>
    <source>
        <strain evidence="1">GL16</strain>
    </source>
</reference>
<gene>
    <name evidence="1" type="ORF">G6F51_013486</name>
</gene>
<proteinExistence type="predicted"/>
<organism evidence="1 2">
    <name type="scientific">Rhizopus oryzae</name>
    <name type="common">Mucormycosis agent</name>
    <name type="synonym">Rhizopus arrhizus var. delemar</name>
    <dbReference type="NCBI Taxonomy" id="64495"/>
    <lineage>
        <taxon>Eukaryota</taxon>
        <taxon>Fungi</taxon>
        <taxon>Fungi incertae sedis</taxon>
        <taxon>Mucoromycota</taxon>
        <taxon>Mucoromycotina</taxon>
        <taxon>Mucoromycetes</taxon>
        <taxon>Mucorales</taxon>
        <taxon>Mucorineae</taxon>
        <taxon>Rhizopodaceae</taxon>
        <taxon>Rhizopus</taxon>
    </lineage>
</organism>
<protein>
    <submittedName>
        <fullName evidence="1">Uncharacterized protein</fullName>
    </submittedName>
</protein>
<dbReference type="AlphaFoldDB" id="A0A9P6XSY0"/>
<dbReference type="EMBL" id="JAANIT010005451">
    <property type="protein sequence ID" value="KAG1531533.1"/>
    <property type="molecule type" value="Genomic_DNA"/>
</dbReference>
<accession>A0A9P6XSY0</accession>
<dbReference type="Proteomes" id="UP000717996">
    <property type="component" value="Unassembled WGS sequence"/>
</dbReference>